<evidence type="ECO:0000313" key="1">
    <source>
        <dbReference type="EMBL" id="ADD40585.1"/>
    </source>
</evidence>
<dbReference type="HOGENOM" id="CLU_1926278_0_0_11"/>
<dbReference type="OrthoDB" id="5217674at2"/>
<proteinExistence type="predicted"/>
<dbReference type="STRING" id="446470.Snas_0874"/>
<sequence length="131" mass="13989">MSGQIQVDRQALRQFVETMRQTASDMAAVRDKATAAFTGNYLDTNRTARWNGGVKVTLGVVNHAHPGRDAGEVMANRIVNTVNFVVSMEEGTRAMGGIAEAILNALDNQDQIGSAELEAIFAQSPSKPLGA</sequence>
<dbReference type="AlphaFoldDB" id="D3Q8X6"/>
<dbReference type="EMBL" id="CP001778">
    <property type="protein sequence ID" value="ADD40585.1"/>
    <property type="molecule type" value="Genomic_DNA"/>
</dbReference>
<gene>
    <name evidence="1" type="ordered locus">Snas_0874</name>
</gene>
<reference evidence="1 2" key="1">
    <citation type="journal article" date="2009" name="Stand. Genomic Sci.">
        <title>Complete genome sequence of Stackebrandtia nassauensis type strain (LLR-40K-21).</title>
        <authorList>
            <person name="Munk C."/>
            <person name="Lapidus A."/>
            <person name="Copeland A."/>
            <person name="Jando M."/>
            <person name="Mayilraj S."/>
            <person name="Glavina Del Rio T."/>
            <person name="Nolan M."/>
            <person name="Chen F."/>
            <person name="Lucas S."/>
            <person name="Tice H."/>
            <person name="Cheng J.F."/>
            <person name="Han C."/>
            <person name="Detter J.C."/>
            <person name="Bruce D."/>
            <person name="Goodwin L."/>
            <person name="Chain P."/>
            <person name="Pitluck S."/>
            <person name="Goker M."/>
            <person name="Ovchinikova G."/>
            <person name="Pati A."/>
            <person name="Ivanova N."/>
            <person name="Mavromatis K."/>
            <person name="Chen A."/>
            <person name="Palaniappan K."/>
            <person name="Land M."/>
            <person name="Hauser L."/>
            <person name="Chang Y.J."/>
            <person name="Jeffries C.D."/>
            <person name="Bristow J."/>
            <person name="Eisen J.A."/>
            <person name="Markowitz V."/>
            <person name="Hugenholtz P."/>
            <person name="Kyrpides N.C."/>
            <person name="Klenk H.P."/>
        </authorList>
    </citation>
    <scope>NUCLEOTIDE SEQUENCE [LARGE SCALE GENOMIC DNA]</scope>
    <source>
        <strain evidence="2">DSM 44728 / CIP 108903 / NRRL B-16338 / NBRC 102104 / LLR-40K-21</strain>
    </source>
</reference>
<name>D3Q8X6_STANL</name>
<organism evidence="1 2">
    <name type="scientific">Stackebrandtia nassauensis (strain DSM 44728 / CIP 108903 / NRRL B-16338 / NBRC 102104 / LLR-40K-21)</name>
    <dbReference type="NCBI Taxonomy" id="446470"/>
    <lineage>
        <taxon>Bacteria</taxon>
        <taxon>Bacillati</taxon>
        <taxon>Actinomycetota</taxon>
        <taxon>Actinomycetes</taxon>
        <taxon>Glycomycetales</taxon>
        <taxon>Glycomycetaceae</taxon>
        <taxon>Stackebrandtia</taxon>
    </lineage>
</organism>
<dbReference type="RefSeq" id="WP_013016156.1">
    <property type="nucleotide sequence ID" value="NC_013947.1"/>
</dbReference>
<dbReference type="KEGG" id="sna:Snas_0874"/>
<keyword evidence="2" id="KW-1185">Reference proteome</keyword>
<dbReference type="Proteomes" id="UP000000844">
    <property type="component" value="Chromosome"/>
</dbReference>
<accession>D3Q8X6</accession>
<evidence type="ECO:0000313" key="2">
    <source>
        <dbReference type="Proteomes" id="UP000000844"/>
    </source>
</evidence>
<protein>
    <submittedName>
        <fullName evidence="1">Uncharacterized protein</fullName>
    </submittedName>
</protein>